<evidence type="ECO:0000313" key="5">
    <source>
        <dbReference type="Proteomes" id="UP000250235"/>
    </source>
</evidence>
<dbReference type="InterPro" id="IPR036354">
    <property type="entry name" value="Prot_inh_pot1_sf"/>
</dbReference>
<dbReference type="EMBL" id="KV012513">
    <property type="protein sequence ID" value="KZV24789.1"/>
    <property type="molecule type" value="Genomic_DNA"/>
</dbReference>
<gene>
    <name evidence="4" type="ORF">F511_34762</name>
</gene>
<dbReference type="PANTHER" id="PTHR33091">
    <property type="entry name" value="PROTEIN, PUTATIVE, EXPRESSED-RELATED"/>
    <property type="match status" value="1"/>
</dbReference>
<evidence type="ECO:0000313" key="4">
    <source>
        <dbReference type="EMBL" id="KZV24789.1"/>
    </source>
</evidence>
<dbReference type="InterPro" id="IPR000864">
    <property type="entry name" value="Prot_inh_pot1"/>
</dbReference>
<reference evidence="4 5" key="1">
    <citation type="journal article" date="2015" name="Proc. Natl. Acad. Sci. U.S.A.">
        <title>The resurrection genome of Boea hygrometrica: A blueprint for survival of dehydration.</title>
        <authorList>
            <person name="Xiao L."/>
            <person name="Yang G."/>
            <person name="Zhang L."/>
            <person name="Yang X."/>
            <person name="Zhao S."/>
            <person name="Ji Z."/>
            <person name="Zhou Q."/>
            <person name="Hu M."/>
            <person name="Wang Y."/>
            <person name="Chen M."/>
            <person name="Xu Y."/>
            <person name="Jin H."/>
            <person name="Xiao X."/>
            <person name="Hu G."/>
            <person name="Bao F."/>
            <person name="Hu Y."/>
            <person name="Wan P."/>
            <person name="Li L."/>
            <person name="Deng X."/>
            <person name="Kuang T."/>
            <person name="Xiang C."/>
            <person name="Zhu J.K."/>
            <person name="Oliver M.J."/>
            <person name="He Y."/>
        </authorList>
    </citation>
    <scope>NUCLEOTIDE SEQUENCE [LARGE SCALE GENOMIC DNA]</scope>
    <source>
        <strain evidence="5">cv. XS01</strain>
    </source>
</reference>
<protein>
    <submittedName>
        <fullName evidence="4">Uncharacterized protein</fullName>
    </submittedName>
</protein>
<evidence type="ECO:0000256" key="3">
    <source>
        <dbReference type="ARBA" id="ARBA00022900"/>
    </source>
</evidence>
<keyword evidence="2" id="KW-0646">Protease inhibitor</keyword>
<sequence>MADECPNAGKSSWPELLGVPGEVAVRVIARENRKVSVQTVKDGMVVTADFRCDRVRVWLDKYGLVKLVPPYWLRGSTRIYI</sequence>
<keyword evidence="5" id="KW-1185">Reference proteome</keyword>
<dbReference type="SUPFAM" id="SSF54654">
    <property type="entry name" value="CI-2 family of serine protease inhibitors"/>
    <property type="match status" value="1"/>
</dbReference>
<dbReference type="AlphaFoldDB" id="A0A2Z7AZD8"/>
<dbReference type="Proteomes" id="UP000250235">
    <property type="component" value="Unassembled WGS sequence"/>
</dbReference>
<accession>A0A2Z7AZD8</accession>
<proteinExistence type="inferred from homology"/>
<dbReference type="GO" id="GO:0004867">
    <property type="term" value="F:serine-type endopeptidase inhibitor activity"/>
    <property type="evidence" value="ECO:0007669"/>
    <property type="project" value="UniProtKB-KW"/>
</dbReference>
<dbReference type="PROSITE" id="PS00285">
    <property type="entry name" value="POTATO_INHIBITOR"/>
    <property type="match status" value="1"/>
</dbReference>
<dbReference type="OrthoDB" id="10013825at2759"/>
<organism evidence="4 5">
    <name type="scientific">Dorcoceras hygrometricum</name>
    <dbReference type="NCBI Taxonomy" id="472368"/>
    <lineage>
        <taxon>Eukaryota</taxon>
        <taxon>Viridiplantae</taxon>
        <taxon>Streptophyta</taxon>
        <taxon>Embryophyta</taxon>
        <taxon>Tracheophyta</taxon>
        <taxon>Spermatophyta</taxon>
        <taxon>Magnoliopsida</taxon>
        <taxon>eudicotyledons</taxon>
        <taxon>Gunneridae</taxon>
        <taxon>Pentapetalae</taxon>
        <taxon>asterids</taxon>
        <taxon>lamiids</taxon>
        <taxon>Lamiales</taxon>
        <taxon>Gesneriaceae</taxon>
        <taxon>Didymocarpoideae</taxon>
        <taxon>Trichosporeae</taxon>
        <taxon>Loxocarpinae</taxon>
        <taxon>Dorcoceras</taxon>
    </lineage>
</organism>
<dbReference type="Gene3D" id="3.30.10.10">
    <property type="entry name" value="Trypsin Inhibitor V, subunit A"/>
    <property type="match status" value="1"/>
</dbReference>
<dbReference type="Pfam" id="PF00280">
    <property type="entry name" value="potato_inhibit"/>
    <property type="match status" value="1"/>
</dbReference>
<evidence type="ECO:0000256" key="1">
    <source>
        <dbReference type="ARBA" id="ARBA00008210"/>
    </source>
</evidence>
<keyword evidence="3" id="KW-0722">Serine protease inhibitor</keyword>
<comment type="similarity">
    <text evidence="1">Belongs to the protease inhibitor I13 (potato type I serine protease inhibitor) family.</text>
</comment>
<evidence type="ECO:0000256" key="2">
    <source>
        <dbReference type="ARBA" id="ARBA00022690"/>
    </source>
</evidence>
<name>A0A2Z7AZD8_9LAMI</name>
<dbReference type="PRINTS" id="PR00292">
    <property type="entry name" value="POTATOINHBTR"/>
</dbReference>
<dbReference type="GO" id="GO:0009611">
    <property type="term" value="P:response to wounding"/>
    <property type="evidence" value="ECO:0007669"/>
    <property type="project" value="InterPro"/>
</dbReference>
<dbReference type="PANTHER" id="PTHR33091:SF73">
    <property type="entry name" value="INHIBITOR OF TRYPSIN AND HAGEMAN FACTOR-LIKE"/>
    <property type="match status" value="1"/>
</dbReference>